<evidence type="ECO:0000313" key="2">
    <source>
        <dbReference type="Proteomes" id="UP000031189"/>
    </source>
</evidence>
<name>A0A0B3WTD3_9FIRM</name>
<dbReference type="Proteomes" id="UP000031189">
    <property type="component" value="Unassembled WGS sequence"/>
</dbReference>
<organism evidence="1 2">
    <name type="scientific">Terrisporobacter othiniensis</name>
    <dbReference type="NCBI Taxonomy" id="1577792"/>
    <lineage>
        <taxon>Bacteria</taxon>
        <taxon>Bacillati</taxon>
        <taxon>Bacillota</taxon>
        <taxon>Clostridia</taxon>
        <taxon>Peptostreptococcales</taxon>
        <taxon>Peptostreptococcaceae</taxon>
        <taxon>Terrisporobacter</taxon>
    </lineage>
</organism>
<protein>
    <submittedName>
        <fullName evidence="1">Uncharacterized protein</fullName>
    </submittedName>
</protein>
<keyword evidence="2" id="KW-1185">Reference proteome</keyword>
<accession>A0A0B3WTD3</accession>
<dbReference type="EMBL" id="JWHR01000064">
    <property type="protein sequence ID" value="KHS57835.1"/>
    <property type="molecule type" value="Genomic_DNA"/>
</dbReference>
<evidence type="ECO:0000313" key="1">
    <source>
        <dbReference type="EMBL" id="KHS57835.1"/>
    </source>
</evidence>
<proteinExistence type="predicted"/>
<dbReference type="AlphaFoldDB" id="A0A0B3WTD3"/>
<comment type="caution">
    <text evidence="1">The sequence shown here is derived from an EMBL/GenBank/DDBJ whole genome shotgun (WGS) entry which is preliminary data.</text>
</comment>
<sequence length="157" mass="18748">MPGPFLSPWGKMYKADIIRNNKIYFFSKIINYHFRGIIGNGGIKKRKKFDLVYDISSYHKEINKLLSKLKYNKGLKDFIESSFIEHYKLVFQKLILEESNISKADRNNVLKHLCKDNDFCNFLTHNKGRLRLYTLIKILVDIKCYNLSYFIIKNRLR</sequence>
<gene>
    <name evidence="1" type="ORF">QX51_06690</name>
</gene>
<reference evidence="1 2" key="1">
    <citation type="submission" date="2014-12" db="EMBL/GenBank/DDBJ databases">
        <title>Draft genome sequence of Terrisporobacter sp. 08-306576, isolated from the blood culture of a bacteremia patient.</title>
        <authorList>
            <person name="Lund L.C."/>
            <person name="Sydenham T.V."/>
            <person name="Hogh S.V."/>
            <person name="Skov M.N."/>
            <person name="Kemp M."/>
            <person name="Justesen U.S."/>
        </authorList>
    </citation>
    <scope>NUCLEOTIDE SEQUENCE [LARGE SCALE GENOMIC DNA]</scope>
    <source>
        <strain evidence="1 2">08-306576</strain>
    </source>
</reference>